<dbReference type="Proteomes" id="UP001493487">
    <property type="component" value="Unassembled WGS sequence"/>
</dbReference>
<dbReference type="RefSeq" id="WP_232188125.1">
    <property type="nucleotide sequence ID" value="NZ_JAIOAP010000015.1"/>
</dbReference>
<protein>
    <submittedName>
        <fullName evidence="2">Sugar phosphate isomerase/epimerase family protein</fullName>
    </submittedName>
</protein>
<accession>A0ABV1KZY0</accession>
<dbReference type="EMBL" id="JASKHM010000016">
    <property type="protein sequence ID" value="MEQ4485605.1"/>
    <property type="molecule type" value="Genomic_DNA"/>
</dbReference>
<evidence type="ECO:0000259" key="1">
    <source>
        <dbReference type="Pfam" id="PF01261"/>
    </source>
</evidence>
<feature type="domain" description="Xylose isomerase-like TIM barrel" evidence="1">
    <location>
        <begin position="28"/>
        <end position="271"/>
    </location>
</feature>
<name>A0ABV1KZY0_9BACL</name>
<evidence type="ECO:0000313" key="3">
    <source>
        <dbReference type="Proteomes" id="UP001493487"/>
    </source>
</evidence>
<dbReference type="GO" id="GO:0016853">
    <property type="term" value="F:isomerase activity"/>
    <property type="evidence" value="ECO:0007669"/>
    <property type="project" value="UniProtKB-KW"/>
</dbReference>
<dbReference type="Pfam" id="PF01261">
    <property type="entry name" value="AP_endonuc_2"/>
    <property type="match status" value="1"/>
</dbReference>
<dbReference type="InterPro" id="IPR036237">
    <property type="entry name" value="Xyl_isomerase-like_sf"/>
</dbReference>
<keyword evidence="3" id="KW-1185">Reference proteome</keyword>
<dbReference type="Gene3D" id="3.20.20.150">
    <property type="entry name" value="Divalent-metal-dependent TIM barrel enzymes"/>
    <property type="match status" value="1"/>
</dbReference>
<dbReference type="PANTHER" id="PTHR12110">
    <property type="entry name" value="HYDROXYPYRUVATE ISOMERASE"/>
    <property type="match status" value="1"/>
</dbReference>
<comment type="caution">
    <text evidence="2">The sequence shown here is derived from an EMBL/GenBank/DDBJ whole genome shotgun (WGS) entry which is preliminary data.</text>
</comment>
<keyword evidence="2" id="KW-0413">Isomerase</keyword>
<dbReference type="SUPFAM" id="SSF51658">
    <property type="entry name" value="Xylose isomerase-like"/>
    <property type="match status" value="1"/>
</dbReference>
<evidence type="ECO:0000313" key="2">
    <source>
        <dbReference type="EMBL" id="MEQ4485605.1"/>
    </source>
</evidence>
<reference evidence="2 3" key="1">
    <citation type="journal article" date="2023" name="Genome Announc.">
        <title>Pan-Genome Analyses of the Genus Cohnella and Proposal of the Novel Species Cohnella silvisoli sp. nov., Isolated from Forest Soil.</title>
        <authorList>
            <person name="Wang C."/>
            <person name="Mao L."/>
            <person name="Bao G."/>
            <person name="Zhu H."/>
        </authorList>
    </citation>
    <scope>NUCLEOTIDE SEQUENCE [LARGE SCALE GENOMIC DNA]</scope>
    <source>
        <strain evidence="2 3">NL03-T5-1</strain>
    </source>
</reference>
<dbReference type="PANTHER" id="PTHR12110:SF53">
    <property type="entry name" value="BLR5974 PROTEIN"/>
    <property type="match status" value="1"/>
</dbReference>
<gene>
    <name evidence="2" type="ORF">QJS35_24775</name>
</gene>
<proteinExistence type="predicted"/>
<sequence length="292" mass="32598">MKIGISSYSLWQAIQTGEMDIIQAIGHIADMGGEHVEIVPLGFDLIANPELIDAIKRKANEVGIDISNYAIGANFAGLDEQAYEREIERVMREVDVAAALGVKLMRHDVANSEDKSIRQFTKDLPKLAEACRRIADYAAQFGITTSVENHGYYIQASDRVQALINEVDRPNFRTTLDIGNFVCVDENPVTAVRKNIPYASIVHVKDFYIRPETSDPGEGWFRSTGGNYLRGAIVGHGDLDIRSAFRIVHQSGYDGYLSIEFEGMEPCKEATKMALNNVRRLWEETKQAEGVR</sequence>
<dbReference type="InterPro" id="IPR013022">
    <property type="entry name" value="Xyl_isomerase-like_TIM-brl"/>
</dbReference>
<dbReference type="InterPro" id="IPR050312">
    <property type="entry name" value="IolE/XylAMocC-like"/>
</dbReference>
<organism evidence="2 3">
    <name type="scientific">Cohnella silvisoli</name>
    <dbReference type="NCBI Taxonomy" id="2873699"/>
    <lineage>
        <taxon>Bacteria</taxon>
        <taxon>Bacillati</taxon>
        <taxon>Bacillota</taxon>
        <taxon>Bacilli</taxon>
        <taxon>Bacillales</taxon>
        <taxon>Paenibacillaceae</taxon>
        <taxon>Cohnella</taxon>
    </lineage>
</organism>